<dbReference type="InterPro" id="IPR036249">
    <property type="entry name" value="Thioredoxin-like_sf"/>
</dbReference>
<proteinExistence type="predicted"/>
<dbReference type="RefSeq" id="WP_176280759.1">
    <property type="nucleotide sequence ID" value="NZ_JABWMH010000005.1"/>
</dbReference>
<reference evidence="2 3" key="1">
    <citation type="submission" date="2020-06" db="EMBL/GenBank/DDBJ databases">
        <authorList>
            <person name="Kim S.-J."/>
            <person name="Park S.-J."/>
        </authorList>
    </citation>
    <scope>NUCLEOTIDE SEQUENCE [LARGE SCALE GENOMIC DNA]</scope>
    <source>
        <strain evidence="2 3">SW-151</strain>
    </source>
</reference>
<accession>A0ABX2N6R2</accession>
<dbReference type="InterPro" id="IPR001853">
    <property type="entry name" value="DSBA-like_thioredoxin_dom"/>
</dbReference>
<name>A0ABX2N6R2_9SPHN</name>
<sequence>MLSVFIDFKSPASFLALDPTLALAGETGVHIKWLPFSVRPFSIPEEKADETVGERHRRVRAIAQRDTHLHYAKVQGREMHFSQTPAGSEVALAAMAGLDGDPVPFIRAAFAAYWTEQADLGDEAVVAALLSSVQTSLPDPQSAGERLVSIRSEAEELGVFESPSYVIADQLFVGREHLPWIRSLIEAGKVA</sequence>
<evidence type="ECO:0000313" key="2">
    <source>
        <dbReference type="EMBL" id="NVD29322.1"/>
    </source>
</evidence>
<organism evidence="2 3">
    <name type="scientific">Parasphingorhabdus flavimaris</name>
    <dbReference type="NCBI Taxonomy" id="266812"/>
    <lineage>
        <taxon>Bacteria</taxon>
        <taxon>Pseudomonadati</taxon>
        <taxon>Pseudomonadota</taxon>
        <taxon>Alphaproteobacteria</taxon>
        <taxon>Sphingomonadales</taxon>
        <taxon>Sphingomonadaceae</taxon>
        <taxon>Parasphingorhabdus</taxon>
    </lineage>
</organism>
<dbReference type="Proteomes" id="UP000652427">
    <property type="component" value="Unassembled WGS sequence"/>
</dbReference>
<dbReference type="Gene3D" id="3.40.30.10">
    <property type="entry name" value="Glutaredoxin"/>
    <property type="match status" value="1"/>
</dbReference>
<evidence type="ECO:0000313" key="3">
    <source>
        <dbReference type="Proteomes" id="UP000652427"/>
    </source>
</evidence>
<keyword evidence="3" id="KW-1185">Reference proteome</keyword>
<feature type="domain" description="DSBA-like thioredoxin" evidence="1">
    <location>
        <begin position="2"/>
        <end position="184"/>
    </location>
</feature>
<comment type="caution">
    <text evidence="2">The sequence shown here is derived from an EMBL/GenBank/DDBJ whole genome shotgun (WGS) entry which is preliminary data.</text>
</comment>
<protein>
    <submittedName>
        <fullName evidence="2">DsbA family protein</fullName>
    </submittedName>
</protein>
<evidence type="ECO:0000259" key="1">
    <source>
        <dbReference type="Pfam" id="PF01323"/>
    </source>
</evidence>
<gene>
    <name evidence="2" type="ORF">HUO14_15600</name>
</gene>
<dbReference type="EMBL" id="JABWMH010000005">
    <property type="protein sequence ID" value="NVD29322.1"/>
    <property type="molecule type" value="Genomic_DNA"/>
</dbReference>
<dbReference type="SUPFAM" id="SSF52833">
    <property type="entry name" value="Thioredoxin-like"/>
    <property type="match status" value="1"/>
</dbReference>
<dbReference type="Pfam" id="PF01323">
    <property type="entry name" value="DSBA"/>
    <property type="match status" value="1"/>
</dbReference>